<keyword evidence="3" id="KW-1003">Cell membrane</keyword>
<dbReference type="GO" id="GO:0006857">
    <property type="term" value="P:oligopeptide transport"/>
    <property type="evidence" value="ECO:0007669"/>
    <property type="project" value="InterPro"/>
</dbReference>
<dbReference type="EMBL" id="CP006918">
    <property type="protein sequence ID" value="AHM80915.1"/>
    <property type="molecule type" value="Genomic_DNA"/>
</dbReference>
<comment type="similarity">
    <text evidence="9">Belongs to the major facilitator superfamily. Proton-dependent oligopeptide transporter (POT/PTR) (TC 2.A.17) family.</text>
</comment>
<evidence type="ECO:0000313" key="11">
    <source>
        <dbReference type="EMBL" id="AHM80915.1"/>
    </source>
</evidence>
<feature type="transmembrane region" description="Helical" evidence="10">
    <location>
        <begin position="419"/>
        <end position="439"/>
    </location>
</feature>
<evidence type="ECO:0000256" key="5">
    <source>
        <dbReference type="ARBA" id="ARBA00022856"/>
    </source>
</evidence>
<dbReference type="Gene3D" id="1.20.1250.20">
    <property type="entry name" value="MFS general substrate transporter like domains"/>
    <property type="match status" value="1"/>
</dbReference>
<dbReference type="GO" id="GO:1904680">
    <property type="term" value="F:peptide transmembrane transporter activity"/>
    <property type="evidence" value="ECO:0007669"/>
    <property type="project" value="InterPro"/>
</dbReference>
<dbReference type="Pfam" id="PF00854">
    <property type="entry name" value="PTR2"/>
    <property type="match status" value="1"/>
</dbReference>
<sequence>MPLPFFTLQGEHMKTPSQPRAIYYIVAIQIWEYFSFYGMRALLILYLTHQLGFDDSHAISLFSAYASLVYVTPILGGWLADRLLGNRTAVIAGALLMTLGHVVLGVESTSAWSLYVALAIIICGYGLFKSNISCLLGELYAHDDPRRDGGFSLLYAAGNVGSIAAPIACGLAAQWYGWHIGFALAGIGMFIGLMIFLSGSRHFRHTRGVDKPALRAVKFVLPTWGWLLVMLCLAPVFFTLLLQNNWSGYLLAIVCLFAAQMVARIMIKAPEHRRALWQIVLLMLAGTLFWVLAQQGGSSISLFIDHFVNRRLLNWDVPTALFQSVNAIAVMAAGVVLAWLMRPEGSVRSVLRVWLKFSFGLLLMGGGFMLLALNARHGAADGQASMGMMVAGLAMMGFAELFIDPVAMAQITRLNMPGVTGVLTGIYMLATGAVANWLAGVVAQQTTESQISDTAIAAYQHFFAQMGEWTLGCVAVMVIIAFAAACSVGKRRAAAGEITGGGA</sequence>
<feature type="transmembrane region" description="Helical" evidence="10">
    <location>
        <begin position="275"/>
        <end position="293"/>
    </location>
</feature>
<dbReference type="InterPro" id="IPR000109">
    <property type="entry name" value="POT_fam"/>
</dbReference>
<feature type="transmembrane region" description="Helical" evidence="10">
    <location>
        <begin position="385"/>
        <end position="407"/>
    </location>
</feature>
<organism evidence="11 12">
    <name type="scientific">Klebsiella pneumoniae 30684/NJST258_2</name>
    <dbReference type="NCBI Taxonomy" id="1420013"/>
    <lineage>
        <taxon>Bacteria</taxon>
        <taxon>Pseudomonadati</taxon>
        <taxon>Pseudomonadota</taxon>
        <taxon>Gammaproteobacteria</taxon>
        <taxon>Enterobacterales</taxon>
        <taxon>Enterobacteriaceae</taxon>
        <taxon>Klebsiella/Raoultella group</taxon>
        <taxon>Klebsiella</taxon>
        <taxon>Klebsiella pneumoniae complex</taxon>
    </lineage>
</organism>
<keyword evidence="8 10" id="KW-0472">Membrane</keyword>
<feature type="transmembrane region" description="Helical" evidence="10">
    <location>
        <begin position="246"/>
        <end position="263"/>
    </location>
</feature>
<feature type="transmembrane region" description="Helical" evidence="10">
    <location>
        <begin position="112"/>
        <end position="128"/>
    </location>
</feature>
<dbReference type="GO" id="GO:0015031">
    <property type="term" value="P:protein transport"/>
    <property type="evidence" value="ECO:0007669"/>
    <property type="project" value="UniProtKB-KW"/>
</dbReference>
<dbReference type="InterPro" id="IPR005279">
    <property type="entry name" value="Dipep/tripep_permease"/>
</dbReference>
<feature type="transmembrane region" description="Helical" evidence="10">
    <location>
        <begin position="219"/>
        <end position="240"/>
    </location>
</feature>
<dbReference type="NCBIfam" id="TIGR00924">
    <property type="entry name" value="yjdL_sub1_fam"/>
    <property type="match status" value="1"/>
</dbReference>
<dbReference type="InterPro" id="IPR018456">
    <property type="entry name" value="PTR2_symporter_CS"/>
</dbReference>
<dbReference type="PROSITE" id="PS01022">
    <property type="entry name" value="PTR2_1"/>
    <property type="match status" value="1"/>
</dbReference>
<dbReference type="PANTHER" id="PTHR23517">
    <property type="entry name" value="RESISTANCE PROTEIN MDTM, PUTATIVE-RELATED-RELATED"/>
    <property type="match status" value="1"/>
</dbReference>
<evidence type="ECO:0000256" key="4">
    <source>
        <dbReference type="ARBA" id="ARBA00022692"/>
    </source>
</evidence>
<dbReference type="HOGENOM" id="CLU_004790_0_0_6"/>
<dbReference type="PANTHER" id="PTHR23517:SF15">
    <property type="entry name" value="PROTON-DEPENDENT OLIGOPEPTIDE FAMILY TRANSPORT PROTEIN"/>
    <property type="match status" value="1"/>
</dbReference>
<dbReference type="PATRIC" id="fig|1420013.3.peg.3888"/>
<evidence type="ECO:0000256" key="1">
    <source>
        <dbReference type="ARBA" id="ARBA00004651"/>
    </source>
</evidence>
<keyword evidence="6" id="KW-0653">Protein transport</keyword>
<dbReference type="NCBIfam" id="NF012006">
    <property type="entry name" value="PRK15462.1"/>
    <property type="match status" value="1"/>
</dbReference>
<feature type="transmembrane region" description="Helical" evidence="10">
    <location>
        <begin position="149"/>
        <end position="173"/>
    </location>
</feature>
<feature type="transmembrane region" description="Helical" evidence="10">
    <location>
        <begin position="179"/>
        <end position="198"/>
    </location>
</feature>
<evidence type="ECO:0000256" key="2">
    <source>
        <dbReference type="ARBA" id="ARBA00022448"/>
    </source>
</evidence>
<dbReference type="CDD" id="cd17346">
    <property type="entry name" value="MFS_DtpA_like"/>
    <property type="match status" value="1"/>
</dbReference>
<feature type="transmembrane region" description="Helical" evidence="10">
    <location>
        <begin position="320"/>
        <end position="341"/>
    </location>
</feature>
<evidence type="ECO:0000256" key="9">
    <source>
        <dbReference type="RuleBase" id="RU003755"/>
    </source>
</evidence>
<dbReference type="KEGG" id="kps:KPNJ2_04135"/>
<keyword evidence="7 10" id="KW-1133">Transmembrane helix</keyword>
<dbReference type="PROSITE" id="PS01023">
    <property type="entry name" value="PTR2_2"/>
    <property type="match status" value="1"/>
</dbReference>
<dbReference type="GO" id="GO:0005886">
    <property type="term" value="C:plasma membrane"/>
    <property type="evidence" value="ECO:0007669"/>
    <property type="project" value="UniProtKB-SubCell"/>
</dbReference>
<feature type="transmembrane region" description="Helical" evidence="10">
    <location>
        <begin position="87"/>
        <end position="106"/>
    </location>
</feature>
<proteinExistence type="inferred from homology"/>
<keyword evidence="5" id="KW-0571">Peptide transport</keyword>
<keyword evidence="4 9" id="KW-0812">Transmembrane</keyword>
<gene>
    <name evidence="11" type="ORF">KPNJ2_04135</name>
</gene>
<feature type="transmembrane region" description="Helical" evidence="10">
    <location>
        <begin position="21"/>
        <end position="47"/>
    </location>
</feature>
<dbReference type="AlphaFoldDB" id="W8UPA3"/>
<evidence type="ECO:0000256" key="8">
    <source>
        <dbReference type="ARBA" id="ARBA00023136"/>
    </source>
</evidence>
<protein>
    <submittedName>
        <fullName evidence="11">Di-/tripeptide transporter</fullName>
    </submittedName>
</protein>
<evidence type="ECO:0000256" key="6">
    <source>
        <dbReference type="ARBA" id="ARBA00022927"/>
    </source>
</evidence>
<comment type="subcellular location">
    <subcellularLocation>
        <location evidence="1">Cell membrane</location>
        <topology evidence="1">Multi-pass membrane protein</topology>
    </subcellularLocation>
    <subcellularLocation>
        <location evidence="9">Membrane</location>
        <topology evidence="9">Multi-pass membrane protein</topology>
    </subcellularLocation>
</comment>
<evidence type="ECO:0000256" key="3">
    <source>
        <dbReference type="ARBA" id="ARBA00022475"/>
    </source>
</evidence>
<dbReference type="Proteomes" id="UP000019586">
    <property type="component" value="Chromosome"/>
</dbReference>
<reference evidence="11 12" key="1">
    <citation type="journal article" date="2014" name="Proc. Natl. Acad. Sci. U.S.A.">
        <title>Molecular dissection of the evolution of carbapenem-resistant multilocus sequence type 258 Klebsiella pneumoniae.</title>
        <authorList>
            <person name="Deleo F.R."/>
            <person name="Chen L."/>
            <person name="Porcella S.F."/>
            <person name="Martens C.A."/>
            <person name="Kobayashi S.D."/>
            <person name="Porter A.R."/>
            <person name="Chavda K.D."/>
            <person name="Jacobs M.R."/>
            <person name="Mathema B."/>
            <person name="Olsen R.J."/>
            <person name="Bonomo R.A."/>
            <person name="Musser J.M."/>
            <person name="Kreiswirth B.N."/>
        </authorList>
    </citation>
    <scope>NUCLEOTIDE SEQUENCE [LARGE SCALE GENOMIC DNA]</scope>
    <source>
        <strain evidence="11">30684/NJST258_2</strain>
    </source>
</reference>
<accession>W8UPA3</accession>
<evidence type="ECO:0000313" key="12">
    <source>
        <dbReference type="Proteomes" id="UP000019586"/>
    </source>
</evidence>
<dbReference type="InterPro" id="IPR036259">
    <property type="entry name" value="MFS_trans_sf"/>
</dbReference>
<evidence type="ECO:0000256" key="7">
    <source>
        <dbReference type="ARBA" id="ARBA00022989"/>
    </source>
</evidence>
<evidence type="ECO:0000256" key="10">
    <source>
        <dbReference type="SAM" id="Phobius"/>
    </source>
</evidence>
<dbReference type="SUPFAM" id="SSF103473">
    <property type="entry name" value="MFS general substrate transporter"/>
    <property type="match status" value="1"/>
</dbReference>
<feature type="transmembrane region" description="Helical" evidence="10">
    <location>
        <begin position="59"/>
        <end position="80"/>
    </location>
</feature>
<feature type="transmembrane region" description="Helical" evidence="10">
    <location>
        <begin position="469"/>
        <end position="488"/>
    </location>
</feature>
<feature type="transmembrane region" description="Helical" evidence="10">
    <location>
        <begin position="353"/>
        <end position="373"/>
    </location>
</feature>
<dbReference type="InterPro" id="IPR050171">
    <property type="entry name" value="MFS_Transporters"/>
</dbReference>
<name>W8UPA3_KLEPN</name>
<keyword evidence="2 9" id="KW-0813">Transport</keyword>